<dbReference type="GO" id="GO:0016491">
    <property type="term" value="F:oxidoreductase activity"/>
    <property type="evidence" value="ECO:0007669"/>
    <property type="project" value="InterPro"/>
</dbReference>
<feature type="domain" description="Enoyl reductase (ER)" evidence="2">
    <location>
        <begin position="13"/>
        <end position="301"/>
    </location>
</feature>
<organism evidence="3 4">
    <name type="scientific">Mycobacterium florentinum</name>
    <dbReference type="NCBI Taxonomy" id="292462"/>
    <lineage>
        <taxon>Bacteria</taxon>
        <taxon>Bacillati</taxon>
        <taxon>Actinomycetota</taxon>
        <taxon>Actinomycetes</taxon>
        <taxon>Mycobacteriales</taxon>
        <taxon>Mycobacteriaceae</taxon>
        <taxon>Mycobacterium</taxon>
        <taxon>Mycobacterium simiae complex</taxon>
    </lineage>
</organism>
<dbReference type="SUPFAM" id="SSF50129">
    <property type="entry name" value="GroES-like"/>
    <property type="match status" value="1"/>
</dbReference>
<dbReference type="EMBL" id="LQOV01000034">
    <property type="protein sequence ID" value="ORV47928.1"/>
    <property type="molecule type" value="Genomic_DNA"/>
</dbReference>
<dbReference type="Pfam" id="PF08240">
    <property type="entry name" value="ADH_N"/>
    <property type="match status" value="1"/>
</dbReference>
<sequence length="326" mass="33291">MTMRVAGVRMLGGRVETFEVDEPRPPAADEVLIYVRGAGVGNWDNIIRTGGWDVGARPPLALGVEAAGVIKAVGAQPGGFGVGDEVLCHPVPLRDQGTWAPLLIAPVGSLARKPAGVTWQIAAIFPVPALTAEQVVCEALALHGGETLLVHGAGGITGGLIVQLAVLRGVDVLATAGPGSADRVRGYGARDVIDYRDPMWPLHARALAKGRIDAVANAAPGGAAAAMTALDDGARLATITPDPSASTRGIAVTAVYVRSDGAQLGRLTALLDSGRLSMPSPRSCGLDQAAAALARVVAGDEPRGVSVAKDICPLTPKSQHHQGVSR</sequence>
<dbReference type="AlphaFoldDB" id="A0A1X1TU70"/>
<dbReference type="InterPro" id="IPR020843">
    <property type="entry name" value="ER"/>
</dbReference>
<keyword evidence="1" id="KW-0521">NADP</keyword>
<dbReference type="Gene3D" id="3.90.180.10">
    <property type="entry name" value="Medium-chain alcohol dehydrogenases, catalytic domain"/>
    <property type="match status" value="1"/>
</dbReference>
<proteinExistence type="predicted"/>
<dbReference type="OrthoDB" id="9801186at2"/>
<evidence type="ECO:0000313" key="4">
    <source>
        <dbReference type="Proteomes" id="UP000193010"/>
    </source>
</evidence>
<dbReference type="InterPro" id="IPR051603">
    <property type="entry name" value="Zinc-ADH_QOR/CCCR"/>
</dbReference>
<accession>A0A1X1TU70</accession>
<dbReference type="SMART" id="SM00829">
    <property type="entry name" value="PKS_ER"/>
    <property type="match status" value="1"/>
</dbReference>
<name>A0A1X1TU70_MYCFL</name>
<comment type="caution">
    <text evidence="3">The sequence shown here is derived from an EMBL/GenBank/DDBJ whole genome shotgun (WGS) entry which is preliminary data.</text>
</comment>
<keyword evidence="4" id="KW-1185">Reference proteome</keyword>
<dbReference type="InterPro" id="IPR011032">
    <property type="entry name" value="GroES-like_sf"/>
</dbReference>
<dbReference type="PANTHER" id="PTHR44154">
    <property type="entry name" value="QUINONE OXIDOREDUCTASE"/>
    <property type="match status" value="1"/>
</dbReference>
<dbReference type="InterPro" id="IPR013154">
    <property type="entry name" value="ADH-like_N"/>
</dbReference>
<dbReference type="Gene3D" id="3.40.50.720">
    <property type="entry name" value="NAD(P)-binding Rossmann-like Domain"/>
    <property type="match status" value="1"/>
</dbReference>
<protein>
    <submittedName>
        <fullName evidence="3">Oxidoreductase</fullName>
    </submittedName>
</protein>
<dbReference type="RefSeq" id="WP_085225924.1">
    <property type="nucleotide sequence ID" value="NZ_AP022576.1"/>
</dbReference>
<dbReference type="CDD" id="cd05289">
    <property type="entry name" value="MDR_like_2"/>
    <property type="match status" value="1"/>
</dbReference>
<gene>
    <name evidence="3" type="ORF">AWC05_04915</name>
</gene>
<dbReference type="STRING" id="292462.AWC05_04915"/>
<dbReference type="SUPFAM" id="SSF51735">
    <property type="entry name" value="NAD(P)-binding Rossmann-fold domains"/>
    <property type="match status" value="1"/>
</dbReference>
<dbReference type="PANTHER" id="PTHR44154:SF1">
    <property type="entry name" value="QUINONE OXIDOREDUCTASE"/>
    <property type="match status" value="1"/>
</dbReference>
<reference evidence="3 4" key="1">
    <citation type="submission" date="2016-01" db="EMBL/GenBank/DDBJ databases">
        <title>The new phylogeny of the genus Mycobacterium.</title>
        <authorList>
            <person name="Tarcisio F."/>
            <person name="Conor M."/>
            <person name="Antonella G."/>
            <person name="Elisabetta G."/>
            <person name="Giulia F.S."/>
            <person name="Sara T."/>
            <person name="Anna F."/>
            <person name="Clotilde B."/>
            <person name="Roberto B."/>
            <person name="Veronica D.S."/>
            <person name="Fabio R."/>
            <person name="Monica P."/>
            <person name="Olivier J."/>
            <person name="Enrico T."/>
            <person name="Nicola S."/>
        </authorList>
    </citation>
    <scope>NUCLEOTIDE SEQUENCE [LARGE SCALE GENOMIC DNA]</scope>
    <source>
        <strain evidence="3 4">DSM 44852</strain>
    </source>
</reference>
<dbReference type="Pfam" id="PF13602">
    <property type="entry name" value="ADH_zinc_N_2"/>
    <property type="match status" value="1"/>
</dbReference>
<evidence type="ECO:0000259" key="2">
    <source>
        <dbReference type="SMART" id="SM00829"/>
    </source>
</evidence>
<dbReference type="Proteomes" id="UP000193010">
    <property type="component" value="Unassembled WGS sequence"/>
</dbReference>
<dbReference type="InterPro" id="IPR036291">
    <property type="entry name" value="NAD(P)-bd_dom_sf"/>
</dbReference>
<evidence type="ECO:0000313" key="3">
    <source>
        <dbReference type="EMBL" id="ORV47928.1"/>
    </source>
</evidence>
<evidence type="ECO:0000256" key="1">
    <source>
        <dbReference type="ARBA" id="ARBA00022857"/>
    </source>
</evidence>